<dbReference type="Proteomes" id="UP000182278">
    <property type="component" value="Unassembled WGS sequence"/>
</dbReference>
<feature type="region of interest" description="Disordered" evidence="2">
    <location>
        <begin position="460"/>
        <end position="482"/>
    </location>
</feature>
<keyword evidence="1" id="KW-0175">Coiled coil</keyword>
<sequence length="587" mass="67771">MITVNTVESKIIKNAFRILGLPVTASKKEVVCRVEEIQTYITIEQTPQYDSDLPWIGELHRNTESVRKAVQSIDNPNTKLEHLISWFWDIDKFDKRALNSLKHKNVEEAIDIWSAATQQKYSHHKKNLITLEQILACQETASNYEHLKNSIKYWAELIASVKIPNLIKKIDVELSTNITDSQITKSIGNSIYQAANQFLKGWANADQLDQIGRFFKYLNESGLSQEIVGFVKDKYANPISEEIDKMCTAFSETDDKGNYEKIYTETRTFYKEVNPYFEQIKQSGNAFLIESYGDKIGGIILDNGIHYANKTGQWQKSEDIYELAETYITGLLLKERYETNFKVIKENLKQEKMWRGLEPIKKAPHLGAIYGIGTTLYGHSNYNFEPNCYETTRYFVFFGIPIIPLGRYRVIETGANYYRFLGKVLFRTFDKWHLGLGILLLLGMLRLFLGTDSNNYSSGTYTPPSSVSYSSSYETGPKSQEAGALKQKIDEDKMRLTKMESELASLRNTLEGYDNQLKRLKEDIDDAERKLRQGLYVNEVTYHSNIDNYNALVQVVENYQTRYAEYNRLFDVIDADINRYNRLIGAK</sequence>
<evidence type="ECO:0000256" key="1">
    <source>
        <dbReference type="SAM" id="Coils"/>
    </source>
</evidence>
<dbReference type="EMBL" id="MNUO01000061">
    <property type="protein sequence ID" value="OIN97181.1"/>
    <property type="molecule type" value="Genomic_DNA"/>
</dbReference>
<reference evidence="3 4" key="1">
    <citation type="journal article" date="2016" name="Environ. Microbiol.">
        <title>Genomic resolution of a cold subsurface aquifer community provides metabolic insights for novel microbes adapted to high CO concentrations.</title>
        <authorList>
            <person name="Probst A.J."/>
            <person name="Castelle C.J."/>
            <person name="Singh A."/>
            <person name="Brown C.T."/>
            <person name="Anantharaman K."/>
            <person name="Sharon I."/>
            <person name="Hug L.A."/>
            <person name="Burstein D."/>
            <person name="Emerson J.B."/>
            <person name="Thomas B.C."/>
            <person name="Banfield J.F."/>
        </authorList>
    </citation>
    <scope>NUCLEOTIDE SEQUENCE [LARGE SCALE GENOMIC DNA]</scope>
    <source>
        <strain evidence="3">CG1_02_38_46</strain>
    </source>
</reference>
<evidence type="ECO:0000313" key="4">
    <source>
        <dbReference type="Proteomes" id="UP000182278"/>
    </source>
</evidence>
<evidence type="ECO:0000313" key="3">
    <source>
        <dbReference type="EMBL" id="OIN97181.1"/>
    </source>
</evidence>
<feature type="compositionally biased region" description="Low complexity" evidence="2">
    <location>
        <begin position="460"/>
        <end position="477"/>
    </location>
</feature>
<feature type="coiled-coil region" evidence="1">
    <location>
        <begin position="482"/>
        <end position="537"/>
    </location>
</feature>
<dbReference type="AlphaFoldDB" id="A0A1J4SFY4"/>
<organism evidence="3 4">
    <name type="scientific">Candidatus Desantisbacteria bacterium CG1_02_38_46</name>
    <dbReference type="NCBI Taxonomy" id="1817893"/>
    <lineage>
        <taxon>Bacteria</taxon>
        <taxon>Candidatus Desantisiibacteriota</taxon>
    </lineage>
</organism>
<evidence type="ECO:0000256" key="2">
    <source>
        <dbReference type="SAM" id="MobiDB-lite"/>
    </source>
</evidence>
<name>A0A1J4SFY4_9BACT</name>
<dbReference type="STRING" id="1817893.AUJ66_04140"/>
<accession>A0A1J4SFY4</accession>
<gene>
    <name evidence="3" type="ORF">AUJ66_04140</name>
</gene>
<protein>
    <submittedName>
        <fullName evidence="3">Uncharacterized protein</fullName>
    </submittedName>
</protein>
<proteinExistence type="predicted"/>
<comment type="caution">
    <text evidence="3">The sequence shown here is derived from an EMBL/GenBank/DDBJ whole genome shotgun (WGS) entry which is preliminary data.</text>
</comment>